<protein>
    <recommendedName>
        <fullName evidence="4">DUF2282 domain-containing protein</fullName>
    </recommendedName>
</protein>
<name>A0ABV2DRA5_9HYPH</name>
<comment type="caution">
    <text evidence="2">The sequence shown here is derived from an EMBL/GenBank/DDBJ whole genome shotgun (WGS) entry which is preliminary data.</text>
</comment>
<organism evidence="2 3">
    <name type="scientific">Mesorhizobium shangrilense</name>
    <dbReference type="NCBI Taxonomy" id="460060"/>
    <lineage>
        <taxon>Bacteria</taxon>
        <taxon>Pseudomonadati</taxon>
        <taxon>Pseudomonadota</taxon>
        <taxon>Alphaproteobacteria</taxon>
        <taxon>Hyphomicrobiales</taxon>
        <taxon>Phyllobacteriaceae</taxon>
        <taxon>Mesorhizobium</taxon>
    </lineage>
</organism>
<feature type="chain" id="PRO_5045256661" description="DUF2282 domain-containing protein" evidence="1">
    <location>
        <begin position="35"/>
        <end position="111"/>
    </location>
</feature>
<evidence type="ECO:0008006" key="4">
    <source>
        <dbReference type="Google" id="ProtNLM"/>
    </source>
</evidence>
<proteinExistence type="predicted"/>
<evidence type="ECO:0000313" key="3">
    <source>
        <dbReference type="Proteomes" id="UP001548832"/>
    </source>
</evidence>
<gene>
    <name evidence="2" type="ORF">ABVQ20_37405</name>
</gene>
<dbReference type="RefSeq" id="WP_354464836.1">
    <property type="nucleotide sequence ID" value="NZ_JBEWSZ010000011.1"/>
</dbReference>
<sequence>MKFTLVPQGEIVRSVALAVIVAFGAVSSVSTANAATSVLKLHKTSVDGCQKFVKPNGKTWKAVGKIVVQGACPAELKGTPTIHGEMLDAHSVKLANGSVCRFDDHGTGRCS</sequence>
<dbReference type="EMBL" id="JBEWSZ010000011">
    <property type="protein sequence ID" value="MET2832616.1"/>
    <property type="molecule type" value="Genomic_DNA"/>
</dbReference>
<keyword evidence="3" id="KW-1185">Reference proteome</keyword>
<evidence type="ECO:0000256" key="1">
    <source>
        <dbReference type="SAM" id="SignalP"/>
    </source>
</evidence>
<accession>A0ABV2DRA5</accession>
<feature type="signal peptide" evidence="1">
    <location>
        <begin position="1"/>
        <end position="34"/>
    </location>
</feature>
<dbReference type="Proteomes" id="UP001548832">
    <property type="component" value="Unassembled WGS sequence"/>
</dbReference>
<reference evidence="2 3" key="1">
    <citation type="submission" date="2024-06" db="EMBL/GenBank/DDBJ databases">
        <authorList>
            <person name="Kim D.-U."/>
        </authorList>
    </citation>
    <scope>NUCLEOTIDE SEQUENCE [LARGE SCALE GENOMIC DNA]</scope>
    <source>
        <strain evidence="2 3">KACC15460</strain>
    </source>
</reference>
<keyword evidence="1" id="KW-0732">Signal</keyword>
<evidence type="ECO:0000313" key="2">
    <source>
        <dbReference type="EMBL" id="MET2832616.1"/>
    </source>
</evidence>